<organism evidence="1 2">
    <name type="scientific">Nocardioides luteus</name>
    <dbReference type="NCBI Taxonomy" id="1844"/>
    <lineage>
        <taxon>Bacteria</taxon>
        <taxon>Bacillati</taxon>
        <taxon>Actinomycetota</taxon>
        <taxon>Actinomycetes</taxon>
        <taxon>Propionibacteriales</taxon>
        <taxon>Nocardioidaceae</taxon>
        <taxon>Nocardioides</taxon>
    </lineage>
</organism>
<dbReference type="Proteomes" id="UP000033772">
    <property type="component" value="Unassembled WGS sequence"/>
</dbReference>
<dbReference type="AlphaFoldDB" id="A0A1J4N1N1"/>
<dbReference type="PANTHER" id="PTHR38479:SF2">
    <property type="entry name" value="WINGED HELIX DNA-BINDING DOMAIN-CONTAINING PROTEIN"/>
    <property type="match status" value="1"/>
</dbReference>
<keyword evidence="2" id="KW-1185">Reference proteome</keyword>
<proteinExistence type="predicted"/>
<accession>A0A1J4N1N1</accession>
<dbReference type="OrthoDB" id="9148135at2"/>
<dbReference type="Pfam" id="PF06224">
    <property type="entry name" value="AlkZ-like"/>
    <property type="match status" value="1"/>
</dbReference>
<evidence type="ECO:0000313" key="1">
    <source>
        <dbReference type="EMBL" id="OIJ25459.1"/>
    </source>
</evidence>
<dbReference type="STRING" id="1844.UG56_017840"/>
<reference evidence="1" key="1">
    <citation type="submission" date="2016-10" db="EMBL/GenBank/DDBJ databases">
        <title>Draft Genome Sequence of Nocardioides luteus Strain BAFB, an Alkane-Degrading Bacterium Isolated from JP-7 Polluted Soil.</title>
        <authorList>
            <person name="Brown L."/>
            <person name="Ruiz O.N."/>
            <person name="Gunasekera T."/>
        </authorList>
    </citation>
    <scope>NUCLEOTIDE SEQUENCE [LARGE SCALE GENOMIC DNA]</scope>
    <source>
        <strain evidence="1">BAFB</strain>
    </source>
</reference>
<dbReference type="PANTHER" id="PTHR38479">
    <property type="entry name" value="LMO0824 PROTEIN"/>
    <property type="match status" value="1"/>
</dbReference>
<dbReference type="EMBL" id="JZDQ02000025">
    <property type="protein sequence ID" value="OIJ25459.1"/>
    <property type="molecule type" value="Genomic_DNA"/>
</dbReference>
<evidence type="ECO:0008006" key="3">
    <source>
        <dbReference type="Google" id="ProtNLM"/>
    </source>
</evidence>
<name>A0A1J4N1N1_9ACTN</name>
<comment type="caution">
    <text evidence="1">The sequence shown here is derived from an EMBL/GenBank/DDBJ whole genome shotgun (WGS) entry which is preliminary data.</text>
</comment>
<protein>
    <recommendedName>
        <fullName evidence="3">Winged helix DNA-binding domain-containing protein</fullName>
    </recommendedName>
</protein>
<dbReference type="InterPro" id="IPR009351">
    <property type="entry name" value="AlkZ-like"/>
</dbReference>
<evidence type="ECO:0000313" key="2">
    <source>
        <dbReference type="Proteomes" id="UP000033772"/>
    </source>
</evidence>
<gene>
    <name evidence="1" type="ORF">UG56_017840</name>
</gene>
<sequence length="350" mass="37983">MILTERQLNRTLLLRQHLLSRTSITPAQMIEHLVGLQAQEQLSPFLALAARLESFDPYALSAQLESSALVRLSSLRSTIHLHTAADAALIRAWTQPVHDFYTQRIEIVRPAAQLEGFAAAVEDVLALGALPNAALEAGLVEHFPGIPAKALGLRARNELPLVQLPPRGLWKGSGGLVYDLLPRWTGVPPVAADDVVPDLAPEIVRRYLLAFGPATAADITAWSSLTRLGPVVKRIEGLVTYRDEAGKTLYDVPDAPLATGEEHAPVRLLGKFDNVWLSHANRERITAKGTRKEWAVGGGGSVIIAGGHLVGLWKPVDGKVEVVKLLRDLTADERDELAEETSRVESLLAS</sequence>
<dbReference type="RefSeq" id="WP_052693570.1">
    <property type="nucleotide sequence ID" value="NZ_JZDQ02000025.1"/>
</dbReference>